<accession>A0A543FFJ3</accession>
<dbReference type="Gene3D" id="3.40.50.1820">
    <property type="entry name" value="alpha/beta hydrolase"/>
    <property type="match status" value="1"/>
</dbReference>
<dbReference type="SUPFAM" id="SSF53474">
    <property type="entry name" value="alpha/beta-Hydrolases"/>
    <property type="match status" value="1"/>
</dbReference>
<evidence type="ECO:0000259" key="1">
    <source>
        <dbReference type="Pfam" id="PF01738"/>
    </source>
</evidence>
<dbReference type="GO" id="GO:0003824">
    <property type="term" value="F:catalytic activity"/>
    <property type="evidence" value="ECO:0007669"/>
    <property type="project" value="UniProtKB-ARBA"/>
</dbReference>
<evidence type="ECO:0000313" key="3">
    <source>
        <dbReference type="Proteomes" id="UP000316331"/>
    </source>
</evidence>
<gene>
    <name evidence="2" type="ORF">FB390_4326</name>
</gene>
<keyword evidence="3" id="KW-1185">Reference proteome</keyword>
<evidence type="ECO:0000313" key="2">
    <source>
        <dbReference type="EMBL" id="TQM32633.1"/>
    </source>
</evidence>
<comment type="caution">
    <text evidence="2">The sequence shown here is derived from an EMBL/GenBank/DDBJ whole genome shotgun (WGS) entry which is preliminary data.</text>
</comment>
<dbReference type="EMBL" id="VFPG01000001">
    <property type="protein sequence ID" value="TQM32633.1"/>
    <property type="molecule type" value="Genomic_DNA"/>
</dbReference>
<proteinExistence type="predicted"/>
<dbReference type="Gene3D" id="1.10.10.800">
    <property type="match status" value="1"/>
</dbReference>
<organism evidence="2 3">
    <name type="scientific">Nocardia bhagyanarayanae</name>
    <dbReference type="NCBI Taxonomy" id="1215925"/>
    <lineage>
        <taxon>Bacteria</taxon>
        <taxon>Bacillati</taxon>
        <taxon>Actinomycetota</taxon>
        <taxon>Actinomycetes</taxon>
        <taxon>Mycobacteriales</taxon>
        <taxon>Nocardiaceae</taxon>
        <taxon>Nocardia</taxon>
    </lineage>
</organism>
<name>A0A543FFJ3_9NOCA</name>
<protein>
    <recommendedName>
        <fullName evidence="1">Dienelactone hydrolase domain-containing protein</fullName>
    </recommendedName>
</protein>
<reference evidence="2 3" key="1">
    <citation type="submission" date="2019-06" db="EMBL/GenBank/DDBJ databases">
        <title>Sequencing the genomes of 1000 actinobacteria strains.</title>
        <authorList>
            <person name="Klenk H.-P."/>
        </authorList>
    </citation>
    <scope>NUCLEOTIDE SEQUENCE [LARGE SCALE GENOMIC DNA]</scope>
    <source>
        <strain evidence="2 3">DSM 103495</strain>
    </source>
</reference>
<dbReference type="PANTHER" id="PTHR47751:SF1">
    <property type="entry name" value="SUPERFAMILY HYDROLASE, PUTATIVE (AFU_ORTHOLOGUE AFUA_2G16580)-RELATED"/>
    <property type="match status" value="1"/>
</dbReference>
<dbReference type="PANTHER" id="PTHR47751">
    <property type="entry name" value="SUPERFAMILY HYDROLASE, PUTATIVE (AFU_ORTHOLOGUE AFUA_2G16580)-RELATED"/>
    <property type="match status" value="1"/>
</dbReference>
<sequence>MVLLGFFQPTKTDVIRKEPRRAEDIIVQHIDFPNATVTMAGDLYLPANFSADQYYPAIVCVHPGGGVKEQTAGLYAEKLAAEGFVTLAFDASHQGESGGIPRRLEDPFARVEDVRAAVDYVSTLDFVDADRIGAFGVCAGGGYAIDATKTDRRIKAVGTVSPVDIGATFRRGWDGSLPLEAQIATLDAVAGQRAIEAAGGEIAEITYVPETLDDTTHADMVEAHEYYRTPRAQHPNSDNRMLFTASVTRIFDYDAFAGAEFLTQPVLLVAGSAAGSLWQAEALHKRLPENTDLVLVEGAGHVGLYDRPEYVDQAMAALTPFFTANL</sequence>
<dbReference type="InterPro" id="IPR051411">
    <property type="entry name" value="Polyketide_trans_af380"/>
</dbReference>
<dbReference type="Proteomes" id="UP000316331">
    <property type="component" value="Unassembled WGS sequence"/>
</dbReference>
<dbReference type="InterPro" id="IPR002925">
    <property type="entry name" value="Dienelactn_hydro"/>
</dbReference>
<dbReference type="InterPro" id="IPR029058">
    <property type="entry name" value="AB_hydrolase_fold"/>
</dbReference>
<dbReference type="AlphaFoldDB" id="A0A543FFJ3"/>
<dbReference type="Pfam" id="PF01738">
    <property type="entry name" value="DLH"/>
    <property type="match status" value="1"/>
</dbReference>
<feature type="domain" description="Dienelactone hydrolase" evidence="1">
    <location>
        <begin position="52"/>
        <end position="162"/>
    </location>
</feature>